<dbReference type="GeneID" id="107074081"/>
<dbReference type="PROSITE" id="PS50020">
    <property type="entry name" value="WW_DOMAIN_2"/>
    <property type="match status" value="2"/>
</dbReference>
<feature type="domain" description="PDZ" evidence="4">
    <location>
        <begin position="182"/>
        <end position="265"/>
    </location>
</feature>
<dbReference type="SUPFAM" id="SSF50156">
    <property type="entry name" value="PDZ domain-like"/>
    <property type="match status" value="5"/>
</dbReference>
<feature type="domain" description="PDZ" evidence="4">
    <location>
        <begin position="693"/>
        <end position="775"/>
    </location>
</feature>
<feature type="domain" description="PDZ" evidence="4">
    <location>
        <begin position="807"/>
        <end position="889"/>
    </location>
</feature>
<feature type="region of interest" description="Disordered" evidence="2">
    <location>
        <begin position="1"/>
        <end position="59"/>
    </location>
</feature>
<evidence type="ECO:0000256" key="2">
    <source>
        <dbReference type="SAM" id="MobiDB-lite"/>
    </source>
</evidence>
<dbReference type="Gene3D" id="2.20.70.10">
    <property type="match status" value="2"/>
</dbReference>
<dbReference type="RefSeq" id="XP_015190618.1">
    <property type="nucleotide sequence ID" value="XM_015335132.1"/>
</dbReference>
<dbReference type="CDD" id="cd06735">
    <property type="entry name" value="PDZ5_MAGI-1_3-like"/>
    <property type="match status" value="1"/>
</dbReference>
<feature type="compositionally biased region" description="Polar residues" evidence="2">
    <location>
        <begin position="42"/>
        <end position="59"/>
    </location>
</feature>
<dbReference type="CDD" id="cd06731">
    <property type="entry name" value="PDZ1_MAGI-1_3-like"/>
    <property type="match status" value="1"/>
</dbReference>
<evidence type="ECO:0000313" key="6">
    <source>
        <dbReference type="RefSeq" id="XP_015190618.1"/>
    </source>
</evidence>
<evidence type="ECO:0000259" key="4">
    <source>
        <dbReference type="PROSITE" id="PS50106"/>
    </source>
</evidence>
<feature type="region of interest" description="Disordered" evidence="2">
    <location>
        <begin position="486"/>
        <end position="527"/>
    </location>
</feature>
<dbReference type="InterPro" id="IPR001202">
    <property type="entry name" value="WW_dom"/>
</dbReference>
<sequence>MATKTDDAASVDNPNDGESMDKEILTLANNDERNHRIPPTYMYNTGSEQSTGTLDQEQGGINRNQATEDQLGPLPPNWEKAFTDTGEVYFIDHNTGTSHWLDPRLSKFQKRSLEECLDDELPYGWEKIDDTLYGTYFIDHVNRRTQYENPVLQAKRAQQNLIDRKSPNFTRNPDKLKGQRIRTTLIKSARGLGFTIVGGDDTVEEFLQIKSVVPNGPAWLDGKLQTGDVLVYVNNTCVLGFTHNEMVNVFKSIGSGETVTLEVCRGYPLPFDPNDPNTEVVTTIAVNPPDVLTEEPGMYMDLGPPLQSNSRFNFLDSTFLPVHNLQNGENLATTSVNSMPDLCISDKINTIKRPSSTDILLSENSEINECKDSPVSSKSEFLSIAIVKGAMGFGFTIADSANGQKVKKILDRQRCKNLIEGDILVSINDINVRNMCHSEVVQVLKDCPRNEEALVHVQRTTMKPKENKEKNTPDFFRSKTPTADIYSTQSKTVIPSRPKTPLIDTRSHPKSPTAADRPNWNEVQSENELNPLDTRYKYSEYSHSMYYTDPYKANITNLTDNFATMANMDDESLRNVTKHDWATNDKLNINNDLYSINISHHENILKQNGSIHSDYYKDLYAVQSHSQYNETDYNVYSIGQEQNVDTGEIWDKRKETTSFEHEQPHSSSIARYPQYSNELVCPIVPDIEWIETLVTLVRQDTGFGFRIVGGTEEGSQVSVGHIVPGGAADLDNRLNTGDLIMSVDGESVMNSSHHHVVQLMIAAARNGRVTLGIRRRINTQEHLQDNLQASNDIIIHSRQMNLQYPYDVTVTRMENEGFGFVIISSVNKAGSTIGRIIEGSPAERCGRLNVGDHILAVNHVDITNVCHKDIVNLIKDSGYSVTLTIGYPLDDCCSSTSLSQKDEPTGEGDGGQYHAVELTRGTRGFGFSIRGGREFQNMPLFVLQIAENGPASIDNRLRVGDQIIEINGINTKNMTHTEAIEIIRNGGPSVRLLVRRGCQMPSVVGAPPHLYDMNI</sequence>
<dbReference type="SMART" id="SM00228">
    <property type="entry name" value="PDZ"/>
    <property type="match status" value="5"/>
</dbReference>
<reference evidence="6" key="1">
    <citation type="submission" date="2025-08" db="UniProtKB">
        <authorList>
            <consortium name="RefSeq"/>
        </authorList>
    </citation>
    <scope>IDENTIFICATION</scope>
    <source>
        <tissue evidence="6">Whole body</tissue>
    </source>
</reference>
<feature type="domain" description="WW" evidence="3">
    <location>
        <begin position="119"/>
        <end position="152"/>
    </location>
</feature>
<dbReference type="Proteomes" id="UP000694924">
    <property type="component" value="Unplaced"/>
</dbReference>
<dbReference type="PROSITE" id="PS01159">
    <property type="entry name" value="WW_DOMAIN_1"/>
    <property type="match status" value="1"/>
</dbReference>
<dbReference type="InterPro" id="IPR001478">
    <property type="entry name" value="PDZ"/>
</dbReference>
<keyword evidence="5" id="KW-1185">Reference proteome</keyword>
<evidence type="ECO:0000256" key="1">
    <source>
        <dbReference type="ARBA" id="ARBA00022737"/>
    </source>
</evidence>
<feature type="domain" description="PDZ" evidence="4">
    <location>
        <begin position="915"/>
        <end position="998"/>
    </location>
</feature>
<evidence type="ECO:0000313" key="5">
    <source>
        <dbReference type="Proteomes" id="UP000694924"/>
    </source>
</evidence>
<dbReference type="InterPro" id="IPR036020">
    <property type="entry name" value="WW_dom_sf"/>
</dbReference>
<feature type="compositionally biased region" description="Basic and acidic residues" evidence="2">
    <location>
        <begin position="19"/>
        <end position="35"/>
    </location>
</feature>
<keyword evidence="1" id="KW-0677">Repeat</keyword>
<feature type="domain" description="PDZ" evidence="4">
    <location>
        <begin position="383"/>
        <end position="446"/>
    </location>
</feature>
<dbReference type="InterPro" id="IPR036034">
    <property type="entry name" value="PDZ_sf"/>
</dbReference>
<organism evidence="5 6">
    <name type="scientific">Polistes dominula</name>
    <name type="common">European paper wasp</name>
    <name type="synonym">Vespa dominula</name>
    <dbReference type="NCBI Taxonomy" id="743375"/>
    <lineage>
        <taxon>Eukaryota</taxon>
        <taxon>Metazoa</taxon>
        <taxon>Ecdysozoa</taxon>
        <taxon>Arthropoda</taxon>
        <taxon>Hexapoda</taxon>
        <taxon>Insecta</taxon>
        <taxon>Pterygota</taxon>
        <taxon>Neoptera</taxon>
        <taxon>Endopterygota</taxon>
        <taxon>Hymenoptera</taxon>
        <taxon>Apocrita</taxon>
        <taxon>Aculeata</taxon>
        <taxon>Vespoidea</taxon>
        <taxon>Vespidae</taxon>
        <taxon>Polistinae</taxon>
        <taxon>Polistini</taxon>
        <taxon>Polistes</taxon>
    </lineage>
</organism>
<dbReference type="CDD" id="cd06734">
    <property type="entry name" value="PDZ4_MAGI-1_3-like"/>
    <property type="match status" value="1"/>
</dbReference>
<dbReference type="Pfam" id="PF00595">
    <property type="entry name" value="PDZ"/>
    <property type="match status" value="4"/>
</dbReference>
<dbReference type="Gene3D" id="2.30.42.10">
    <property type="match status" value="5"/>
</dbReference>
<dbReference type="CDD" id="cd06732">
    <property type="entry name" value="PDZ2_MAGI-1_3-like"/>
    <property type="match status" value="1"/>
</dbReference>
<dbReference type="CDD" id="cd00201">
    <property type="entry name" value="WW"/>
    <property type="match status" value="2"/>
</dbReference>
<protein>
    <submittedName>
        <fullName evidence="6">Membrane-associated guanylate kinase, WW and PDZ domain-containing protein 1-like isoform X5</fullName>
    </submittedName>
</protein>
<dbReference type="Pfam" id="PF00397">
    <property type="entry name" value="WW"/>
    <property type="match status" value="1"/>
</dbReference>
<evidence type="ECO:0000259" key="3">
    <source>
        <dbReference type="PROSITE" id="PS50020"/>
    </source>
</evidence>
<dbReference type="SUPFAM" id="SSF51045">
    <property type="entry name" value="WW domain"/>
    <property type="match status" value="2"/>
</dbReference>
<feature type="domain" description="WW" evidence="3">
    <location>
        <begin position="72"/>
        <end position="105"/>
    </location>
</feature>
<dbReference type="SMART" id="SM00456">
    <property type="entry name" value="WW"/>
    <property type="match status" value="2"/>
</dbReference>
<dbReference type="CDD" id="cd06733">
    <property type="entry name" value="PDZ3_MAGI-1_3-like"/>
    <property type="match status" value="1"/>
</dbReference>
<accession>A0ABM1JDT0</accession>
<gene>
    <name evidence="6" type="primary">LOC107074081</name>
</gene>
<dbReference type="PANTHER" id="PTHR10316:SF40">
    <property type="entry name" value="LD27118P"/>
    <property type="match status" value="1"/>
</dbReference>
<dbReference type="PANTHER" id="PTHR10316">
    <property type="entry name" value="MEMBRANE ASSOCIATED GUANYLATE KINASE-RELATED"/>
    <property type="match status" value="1"/>
</dbReference>
<proteinExistence type="predicted"/>
<name>A0ABM1JDT0_POLDO</name>
<dbReference type="PROSITE" id="PS50106">
    <property type="entry name" value="PDZ"/>
    <property type="match status" value="5"/>
</dbReference>